<feature type="compositionally biased region" description="Low complexity" evidence="2">
    <location>
        <begin position="88"/>
        <end position="98"/>
    </location>
</feature>
<feature type="compositionally biased region" description="Polar residues" evidence="2">
    <location>
        <begin position="112"/>
        <end position="134"/>
    </location>
</feature>
<dbReference type="AlphaFoldDB" id="M3IPI0"/>
<evidence type="ECO:0000256" key="1">
    <source>
        <dbReference type="SAM" id="Coils"/>
    </source>
</evidence>
<dbReference type="Proteomes" id="UP000011777">
    <property type="component" value="Unassembled WGS sequence"/>
</dbReference>
<comment type="caution">
    <text evidence="3">The sequence shown here is derived from an EMBL/GenBank/DDBJ whole genome shotgun (WGS) entry which is preliminary data.</text>
</comment>
<name>M3IPI0_CANMX</name>
<dbReference type="OrthoDB" id="4036304at2759"/>
<keyword evidence="4" id="KW-1185">Reference proteome</keyword>
<gene>
    <name evidence="3" type="ORF">G210_1077</name>
</gene>
<feature type="compositionally biased region" description="Low complexity" evidence="2">
    <location>
        <begin position="322"/>
        <end position="338"/>
    </location>
</feature>
<feature type="compositionally biased region" description="Low complexity" evidence="2">
    <location>
        <begin position="41"/>
        <end position="52"/>
    </location>
</feature>
<feature type="region of interest" description="Disordered" evidence="2">
    <location>
        <begin position="316"/>
        <end position="347"/>
    </location>
</feature>
<evidence type="ECO:0000313" key="4">
    <source>
        <dbReference type="Proteomes" id="UP000011777"/>
    </source>
</evidence>
<feature type="compositionally biased region" description="Polar residues" evidence="2">
    <location>
        <begin position="53"/>
        <end position="66"/>
    </location>
</feature>
<feature type="region of interest" description="Disordered" evidence="2">
    <location>
        <begin position="88"/>
        <end position="138"/>
    </location>
</feature>
<feature type="region of interest" description="Disordered" evidence="2">
    <location>
        <begin position="1"/>
        <end position="66"/>
    </location>
</feature>
<reference evidence="3 4" key="1">
    <citation type="submission" date="2013-02" db="EMBL/GenBank/DDBJ databases">
        <title>Genome sequence of Candida maltosa Xu316, a potential industrial strain for xylitol and ethanol production.</title>
        <authorList>
            <person name="Yu J."/>
            <person name="Wang Q."/>
            <person name="Geng X."/>
            <person name="Bao W."/>
            <person name="He P."/>
            <person name="Cai J."/>
        </authorList>
    </citation>
    <scope>NUCLEOTIDE SEQUENCE [LARGE SCALE GENOMIC DNA]</scope>
    <source>
        <strain evidence="4">Xu316</strain>
    </source>
</reference>
<organism evidence="3 4">
    <name type="scientific">Candida maltosa (strain Xu316)</name>
    <name type="common">Yeast</name>
    <dbReference type="NCBI Taxonomy" id="1245528"/>
    <lineage>
        <taxon>Eukaryota</taxon>
        <taxon>Fungi</taxon>
        <taxon>Dikarya</taxon>
        <taxon>Ascomycota</taxon>
        <taxon>Saccharomycotina</taxon>
        <taxon>Pichiomycetes</taxon>
        <taxon>Debaryomycetaceae</taxon>
        <taxon>Candida/Lodderomyces clade</taxon>
        <taxon>Candida</taxon>
    </lineage>
</organism>
<evidence type="ECO:0000256" key="2">
    <source>
        <dbReference type="SAM" id="MobiDB-lite"/>
    </source>
</evidence>
<feature type="compositionally biased region" description="Acidic residues" evidence="2">
    <location>
        <begin position="435"/>
        <end position="455"/>
    </location>
</feature>
<feature type="region of interest" description="Disordered" evidence="2">
    <location>
        <begin position="384"/>
        <end position="459"/>
    </location>
</feature>
<feature type="coiled-coil region" evidence="1">
    <location>
        <begin position="166"/>
        <end position="193"/>
    </location>
</feature>
<dbReference type="EMBL" id="AOGT01001137">
    <property type="protein sequence ID" value="EMG48366.1"/>
    <property type="molecule type" value="Genomic_DNA"/>
</dbReference>
<proteinExistence type="predicted"/>
<keyword evidence="1" id="KW-0175">Coiled coil</keyword>
<dbReference type="OMA" id="IWSFVNE"/>
<feature type="compositionally biased region" description="Polar residues" evidence="2">
    <location>
        <begin position="1"/>
        <end position="30"/>
    </location>
</feature>
<evidence type="ECO:0000313" key="3">
    <source>
        <dbReference type="EMBL" id="EMG48366.1"/>
    </source>
</evidence>
<accession>M3IPI0</accession>
<dbReference type="eggNOG" id="ENOG502SETW">
    <property type="taxonomic scope" value="Eukaryota"/>
</dbReference>
<feature type="compositionally biased region" description="Low complexity" evidence="2">
    <location>
        <begin position="258"/>
        <end position="271"/>
    </location>
</feature>
<dbReference type="HOGENOM" id="CLU_046869_0_0_1"/>
<evidence type="ECO:0008006" key="5">
    <source>
        <dbReference type="Google" id="ProtNLM"/>
    </source>
</evidence>
<feature type="region of interest" description="Disordered" evidence="2">
    <location>
        <begin position="204"/>
        <end position="278"/>
    </location>
</feature>
<sequence length="466" mass="51748">MTTIADKSTEFNRGNSLKKQNSLSTPNKNLYQPLEFKVRRSSSLSSSSSSPSTINQQAKPNGIRNSSSISKGLNIFAVSPLTKSPSVTTVTNITTTDSSDTHPENPSHQRKPSYTSPSLPQVSENESKNYSQQGLRYDLPLPPMQKLIAMDIDEQLRYLALKEMSIVEIKDNITNLNNKLKENQDELHKLREIIQRSLYKELSTGNATVSGGRSEPSTNSQTSTTTTTNRPRQNSNPRDEAIARTKRRSSSIFHDSQTTAITPASSTSTTINPESTSKLWSGLSKPLNLIHQFDTMLQNEFEKSLQSNQETQRILEKRLSHQSKSSEGSISSIGSINSPLQSKAQISRPVSKQYYNKPDDMIQTVSSSIWSFVNEVKTNMLSSLQENESENEKNLKPPPASSALYNLDNGSTVSMSEAPRPPPPALLKGNKPDIDLDLDTDFLEPLASDEDEDTNFDTIDLSIYKR</sequence>
<feature type="compositionally biased region" description="Low complexity" evidence="2">
    <location>
        <begin position="216"/>
        <end position="236"/>
    </location>
</feature>
<protein>
    <recommendedName>
        <fullName evidence="5">Topoisomerase I damage affected protein 11</fullName>
    </recommendedName>
</protein>